<accession>A0A1D2N8P7</accession>
<keyword evidence="3" id="KW-1185">Reference proteome</keyword>
<protein>
    <recommendedName>
        <fullName evidence="4">SUEL-type lectin domain-containing protein</fullName>
    </recommendedName>
</protein>
<gene>
    <name evidence="2" type="ORF">Ocin01_05024</name>
</gene>
<evidence type="ECO:0000256" key="1">
    <source>
        <dbReference type="SAM" id="SignalP"/>
    </source>
</evidence>
<feature type="signal peptide" evidence="1">
    <location>
        <begin position="1"/>
        <end position="18"/>
    </location>
</feature>
<evidence type="ECO:0000313" key="2">
    <source>
        <dbReference type="EMBL" id="ODN01633.1"/>
    </source>
</evidence>
<sequence>MYIEILFVACLLFHFIQTSLELNKTTWMDEQREEVQELATKRPMTQFEPTGRQFKPIQIVPNETPCMYQKYNYLNQLARELQTNAVDILKNATTSISNQDYYLYDPEDLCMIVQDDLVVDIYQFDCSPMDVCICGLHFGYVDPNIMQPDPKDNIKTYIGINGLDRKLVEDDGACVSGYKGHCTPDTTEVIEKLRCSHLYECVIDDTDSPILTNKQTKYEYGICLPKSPSVPSGDNMIVYETISGSSQTFIPTSRPLILVIILEKLVLANILRFRIQ</sequence>
<dbReference type="OMA" id="ALHTHEF"/>
<dbReference type="Proteomes" id="UP000094527">
    <property type="component" value="Unassembled WGS sequence"/>
</dbReference>
<dbReference type="AlphaFoldDB" id="A0A1D2N8P7"/>
<name>A0A1D2N8P7_ORCCI</name>
<keyword evidence="1" id="KW-0732">Signal</keyword>
<evidence type="ECO:0000313" key="3">
    <source>
        <dbReference type="Proteomes" id="UP000094527"/>
    </source>
</evidence>
<proteinExistence type="predicted"/>
<comment type="caution">
    <text evidence="2">The sequence shown here is derived from an EMBL/GenBank/DDBJ whole genome shotgun (WGS) entry which is preliminary data.</text>
</comment>
<organism evidence="2 3">
    <name type="scientific">Orchesella cincta</name>
    <name type="common">Springtail</name>
    <name type="synonym">Podura cincta</name>
    <dbReference type="NCBI Taxonomy" id="48709"/>
    <lineage>
        <taxon>Eukaryota</taxon>
        <taxon>Metazoa</taxon>
        <taxon>Ecdysozoa</taxon>
        <taxon>Arthropoda</taxon>
        <taxon>Hexapoda</taxon>
        <taxon>Collembola</taxon>
        <taxon>Entomobryomorpha</taxon>
        <taxon>Entomobryoidea</taxon>
        <taxon>Orchesellidae</taxon>
        <taxon>Orchesellinae</taxon>
        <taxon>Orchesella</taxon>
    </lineage>
</organism>
<reference evidence="2 3" key="1">
    <citation type="journal article" date="2016" name="Genome Biol. Evol.">
        <title>Gene Family Evolution Reflects Adaptation to Soil Environmental Stressors in the Genome of the Collembolan Orchesella cincta.</title>
        <authorList>
            <person name="Faddeeva-Vakhrusheva A."/>
            <person name="Derks M.F."/>
            <person name="Anvar S.Y."/>
            <person name="Agamennone V."/>
            <person name="Suring W."/>
            <person name="Smit S."/>
            <person name="van Straalen N.M."/>
            <person name="Roelofs D."/>
        </authorList>
    </citation>
    <scope>NUCLEOTIDE SEQUENCE [LARGE SCALE GENOMIC DNA]</scope>
    <source>
        <tissue evidence="2">Mixed pool</tissue>
    </source>
</reference>
<dbReference type="EMBL" id="LJIJ01000145">
    <property type="protein sequence ID" value="ODN01633.1"/>
    <property type="molecule type" value="Genomic_DNA"/>
</dbReference>
<feature type="chain" id="PRO_5008905228" description="SUEL-type lectin domain-containing protein" evidence="1">
    <location>
        <begin position="19"/>
        <end position="276"/>
    </location>
</feature>
<evidence type="ECO:0008006" key="4">
    <source>
        <dbReference type="Google" id="ProtNLM"/>
    </source>
</evidence>